<dbReference type="HAMAP" id="MF_01043">
    <property type="entry name" value="PlsY"/>
    <property type="match status" value="1"/>
</dbReference>
<comment type="caution">
    <text evidence="11">The sequence shown here is derived from an EMBL/GenBank/DDBJ whole genome shotgun (WGS) entry which is preliminary data.</text>
</comment>
<dbReference type="AlphaFoldDB" id="A0A660S4W0"/>
<dbReference type="GO" id="GO:0043772">
    <property type="term" value="F:acyl-phosphate glycerol-3-phosphate acyltransferase activity"/>
    <property type="evidence" value="ECO:0007669"/>
    <property type="project" value="UniProtKB-UniRule"/>
</dbReference>
<dbReference type="GO" id="GO:0008654">
    <property type="term" value="P:phospholipid biosynthetic process"/>
    <property type="evidence" value="ECO:0007669"/>
    <property type="project" value="UniProtKB-UniRule"/>
</dbReference>
<dbReference type="EMBL" id="QNBC01000142">
    <property type="protein sequence ID" value="RKX64664.1"/>
    <property type="molecule type" value="Genomic_DNA"/>
</dbReference>
<comment type="pathway">
    <text evidence="10">Lipid metabolism; phospholipid metabolism.</text>
</comment>
<dbReference type="Proteomes" id="UP000282321">
    <property type="component" value="Unassembled WGS sequence"/>
</dbReference>
<evidence type="ECO:0000256" key="2">
    <source>
        <dbReference type="ARBA" id="ARBA00022516"/>
    </source>
</evidence>
<keyword evidence="5 10" id="KW-1133">Transmembrane helix</keyword>
<keyword evidence="1 10" id="KW-1003">Cell membrane</keyword>
<dbReference type="PANTHER" id="PTHR30309">
    <property type="entry name" value="INNER MEMBRANE PROTEIN YGIH"/>
    <property type="match status" value="1"/>
</dbReference>
<evidence type="ECO:0000256" key="7">
    <source>
        <dbReference type="ARBA" id="ARBA00023136"/>
    </source>
</evidence>
<dbReference type="UniPathway" id="UPA00085"/>
<comment type="subcellular location">
    <subcellularLocation>
        <location evidence="10">Cell membrane</location>
        <topology evidence="10">Multi-pass membrane protein</topology>
    </subcellularLocation>
</comment>
<accession>A0A660S4W0</accession>
<sequence>MKILILTLISFISGSIPFSVLTGYVLLDKDIRNFRDGNPGAGNAWIAGGWISGIPATILDFSKGFIPVFISIYKFEISGWALVLIALSPILAHAFSPFLKFKGGKAVAATFGVWTALGSLHISLILAIFIGIIFILQSEDSWSIIMGMFLFLFYLFIQMKDIYITSICIGNIVILIVKHRYFMKNGMRLRPYIKKIFR</sequence>
<feature type="transmembrane region" description="Helical" evidence="10">
    <location>
        <begin position="111"/>
        <end position="134"/>
    </location>
</feature>
<protein>
    <recommendedName>
        <fullName evidence="10">Glycerol-3-phosphate acyltransferase</fullName>
    </recommendedName>
    <alternativeName>
        <fullName evidence="10">Acyl-PO4 G3P acyltransferase</fullName>
    </alternativeName>
    <alternativeName>
        <fullName evidence="10">Acyl-phosphate--glycerol-3-phosphate acyltransferase</fullName>
    </alternativeName>
    <alternativeName>
        <fullName evidence="10">G3P acyltransferase</fullName>
        <shortName evidence="10">GPAT</shortName>
        <ecNumber evidence="10">2.3.1.275</ecNumber>
    </alternativeName>
    <alternativeName>
        <fullName evidence="10">Lysophosphatidic acid synthase</fullName>
        <shortName evidence="10">LPA synthase</shortName>
    </alternativeName>
</protein>
<dbReference type="GO" id="GO:0005886">
    <property type="term" value="C:plasma membrane"/>
    <property type="evidence" value="ECO:0007669"/>
    <property type="project" value="UniProtKB-SubCell"/>
</dbReference>
<comment type="similarity">
    <text evidence="10">Belongs to the PlsY family.</text>
</comment>
<keyword evidence="8 10" id="KW-0594">Phospholipid biosynthesis</keyword>
<comment type="subunit">
    <text evidence="10">Probably interacts with PlsX.</text>
</comment>
<feature type="transmembrane region" description="Helical" evidence="10">
    <location>
        <begin position="46"/>
        <end position="70"/>
    </location>
</feature>
<gene>
    <name evidence="10" type="primary">plsY</name>
    <name evidence="11" type="ORF">DRP44_07920</name>
</gene>
<proteinExistence type="inferred from homology"/>
<evidence type="ECO:0000256" key="3">
    <source>
        <dbReference type="ARBA" id="ARBA00022679"/>
    </source>
</evidence>
<dbReference type="InterPro" id="IPR003811">
    <property type="entry name" value="G3P_acylTferase_PlsY"/>
</dbReference>
<feature type="transmembrane region" description="Helical" evidence="10">
    <location>
        <begin position="141"/>
        <end position="157"/>
    </location>
</feature>
<dbReference type="PANTHER" id="PTHR30309:SF1">
    <property type="entry name" value="GLYCEROL-3-PHOSPHATE ACYLTRANSFERASE 1"/>
    <property type="match status" value="1"/>
</dbReference>
<keyword evidence="9 10" id="KW-1208">Phospholipid metabolism</keyword>
<feature type="transmembrane region" description="Helical" evidence="10">
    <location>
        <begin position="77"/>
        <end position="99"/>
    </location>
</feature>
<evidence type="ECO:0000256" key="5">
    <source>
        <dbReference type="ARBA" id="ARBA00022989"/>
    </source>
</evidence>
<keyword evidence="7 10" id="KW-0472">Membrane</keyword>
<keyword evidence="2 10" id="KW-0444">Lipid biosynthesis</keyword>
<dbReference type="SMART" id="SM01207">
    <property type="entry name" value="G3P_acyltransf"/>
    <property type="match status" value="1"/>
</dbReference>
<comment type="catalytic activity">
    <reaction evidence="10">
        <text>an acyl phosphate + sn-glycerol 3-phosphate = a 1-acyl-sn-glycero-3-phosphate + phosphate</text>
        <dbReference type="Rhea" id="RHEA:34075"/>
        <dbReference type="ChEBI" id="CHEBI:43474"/>
        <dbReference type="ChEBI" id="CHEBI:57597"/>
        <dbReference type="ChEBI" id="CHEBI:57970"/>
        <dbReference type="ChEBI" id="CHEBI:59918"/>
        <dbReference type="EC" id="2.3.1.275"/>
    </reaction>
</comment>
<evidence type="ECO:0000256" key="6">
    <source>
        <dbReference type="ARBA" id="ARBA00023098"/>
    </source>
</evidence>
<dbReference type="Pfam" id="PF02660">
    <property type="entry name" value="G3P_acyltransf"/>
    <property type="match status" value="1"/>
</dbReference>
<keyword evidence="4 10" id="KW-0812">Transmembrane</keyword>
<evidence type="ECO:0000256" key="1">
    <source>
        <dbReference type="ARBA" id="ARBA00022475"/>
    </source>
</evidence>
<evidence type="ECO:0000256" key="10">
    <source>
        <dbReference type="HAMAP-Rule" id="MF_01043"/>
    </source>
</evidence>
<keyword evidence="3 10" id="KW-0808">Transferase</keyword>
<evidence type="ECO:0000256" key="9">
    <source>
        <dbReference type="ARBA" id="ARBA00023264"/>
    </source>
</evidence>
<comment type="function">
    <text evidence="10">Catalyzes the transfer of an acyl group from acyl-phosphate (acyl-PO(4)) to glycerol-3-phosphate (G3P) to form lysophosphatidic acid (LPA). This enzyme utilizes acyl-phosphate as fatty acyl donor, but not acyl-CoA or acyl-ACP.</text>
</comment>
<evidence type="ECO:0000313" key="12">
    <source>
        <dbReference type="Proteomes" id="UP000282321"/>
    </source>
</evidence>
<dbReference type="EC" id="2.3.1.275" evidence="10"/>
<evidence type="ECO:0000256" key="4">
    <source>
        <dbReference type="ARBA" id="ARBA00022692"/>
    </source>
</evidence>
<evidence type="ECO:0000313" key="11">
    <source>
        <dbReference type="EMBL" id="RKX64664.1"/>
    </source>
</evidence>
<organism evidence="11 12">
    <name type="scientific">candidate division TA06 bacterium</name>
    <dbReference type="NCBI Taxonomy" id="2250710"/>
    <lineage>
        <taxon>Bacteria</taxon>
        <taxon>Bacteria division TA06</taxon>
    </lineage>
</organism>
<keyword evidence="6 10" id="KW-0443">Lipid metabolism</keyword>
<evidence type="ECO:0000256" key="8">
    <source>
        <dbReference type="ARBA" id="ARBA00023209"/>
    </source>
</evidence>
<name>A0A660S4W0_UNCT6</name>
<reference evidence="11 12" key="1">
    <citation type="submission" date="2018-06" db="EMBL/GenBank/DDBJ databases">
        <title>Extensive metabolic versatility and redundancy in microbially diverse, dynamic hydrothermal sediments.</title>
        <authorList>
            <person name="Dombrowski N."/>
            <person name="Teske A."/>
            <person name="Baker B.J."/>
        </authorList>
    </citation>
    <scope>NUCLEOTIDE SEQUENCE [LARGE SCALE GENOMIC DNA]</scope>
    <source>
        <strain evidence="11">B35_G9</strain>
    </source>
</reference>